<protein>
    <submittedName>
        <fullName evidence="2">Uncharacterized protein</fullName>
    </submittedName>
</protein>
<accession>A0ABN8PI68</accession>
<evidence type="ECO:0000256" key="1">
    <source>
        <dbReference type="SAM" id="Phobius"/>
    </source>
</evidence>
<evidence type="ECO:0000313" key="2">
    <source>
        <dbReference type="EMBL" id="CAH3141753.1"/>
    </source>
</evidence>
<evidence type="ECO:0000313" key="3">
    <source>
        <dbReference type="Proteomes" id="UP001159405"/>
    </source>
</evidence>
<dbReference type="EMBL" id="CALNXK010000067">
    <property type="protein sequence ID" value="CAH3141753.1"/>
    <property type="molecule type" value="Genomic_DNA"/>
</dbReference>
<keyword evidence="3" id="KW-1185">Reference proteome</keyword>
<keyword evidence="1" id="KW-0812">Transmembrane</keyword>
<keyword evidence="1" id="KW-0472">Membrane</keyword>
<dbReference type="Proteomes" id="UP001159405">
    <property type="component" value="Unassembled WGS sequence"/>
</dbReference>
<feature type="non-terminal residue" evidence="2">
    <location>
        <position position="1"/>
    </location>
</feature>
<organism evidence="2 3">
    <name type="scientific">Porites lobata</name>
    <dbReference type="NCBI Taxonomy" id="104759"/>
    <lineage>
        <taxon>Eukaryota</taxon>
        <taxon>Metazoa</taxon>
        <taxon>Cnidaria</taxon>
        <taxon>Anthozoa</taxon>
        <taxon>Hexacorallia</taxon>
        <taxon>Scleractinia</taxon>
        <taxon>Fungiina</taxon>
        <taxon>Poritidae</taxon>
        <taxon>Porites</taxon>
    </lineage>
</organism>
<sequence>AESANDCEPIPTKTEDGTSLIKIIIPVVLVFVVSIVVIVVYCRCCRPRCQDPPVKNNKVHTYCQRNLAFEPGT</sequence>
<feature type="transmembrane region" description="Helical" evidence="1">
    <location>
        <begin position="20"/>
        <end position="42"/>
    </location>
</feature>
<proteinExistence type="predicted"/>
<gene>
    <name evidence="2" type="ORF">PLOB_00041935</name>
</gene>
<comment type="caution">
    <text evidence="2">The sequence shown here is derived from an EMBL/GenBank/DDBJ whole genome shotgun (WGS) entry which is preliminary data.</text>
</comment>
<keyword evidence="1" id="KW-1133">Transmembrane helix</keyword>
<name>A0ABN8PI68_9CNID</name>
<reference evidence="2 3" key="1">
    <citation type="submission" date="2022-05" db="EMBL/GenBank/DDBJ databases">
        <authorList>
            <consortium name="Genoscope - CEA"/>
            <person name="William W."/>
        </authorList>
    </citation>
    <scope>NUCLEOTIDE SEQUENCE [LARGE SCALE GENOMIC DNA]</scope>
</reference>